<accession>A0ABR7RFQ2</accession>
<evidence type="ECO:0000256" key="1">
    <source>
        <dbReference type="SAM" id="MobiDB-lite"/>
    </source>
</evidence>
<dbReference type="RefSeq" id="WP_187782539.1">
    <property type="nucleotide sequence ID" value="NZ_JACTVA010000001.1"/>
</dbReference>
<proteinExistence type="predicted"/>
<reference evidence="2 3" key="1">
    <citation type="journal article" date="2013" name="Int. J. Syst. Evol. Microbiol.">
        <title>Roseomonas aerophila sp. nov., isolated from air.</title>
        <authorList>
            <person name="Kim S.J."/>
            <person name="Weon H.Y."/>
            <person name="Ahn J.H."/>
            <person name="Hong S.B."/>
            <person name="Seok S.J."/>
            <person name="Whang K.S."/>
            <person name="Kwon S.W."/>
        </authorList>
    </citation>
    <scope>NUCLEOTIDE SEQUENCE [LARGE SCALE GENOMIC DNA]</scope>
    <source>
        <strain evidence="2 3">NBRC 108923</strain>
    </source>
</reference>
<sequence length="124" mass="13670">MAAASSESVTERCKAWHGGTSLVKAVPMSDHPIPAESLLALAERHVKDGEMRVAKQRRILEEMKRDNHPRAEKMAQKLLVSLEKALENYRIHLQELRVPRGSNGRNQAGRRGPGFSPGNGQAAP</sequence>
<evidence type="ECO:0000313" key="2">
    <source>
        <dbReference type="EMBL" id="MBC9205367.1"/>
    </source>
</evidence>
<gene>
    <name evidence="2" type="ORF">IBL26_00850</name>
</gene>
<organism evidence="2 3">
    <name type="scientific">Teichococcus aerophilus</name>
    <dbReference type="NCBI Taxonomy" id="1224513"/>
    <lineage>
        <taxon>Bacteria</taxon>
        <taxon>Pseudomonadati</taxon>
        <taxon>Pseudomonadota</taxon>
        <taxon>Alphaproteobacteria</taxon>
        <taxon>Acetobacterales</taxon>
        <taxon>Roseomonadaceae</taxon>
        <taxon>Roseomonas</taxon>
    </lineage>
</organism>
<evidence type="ECO:0000313" key="3">
    <source>
        <dbReference type="Proteomes" id="UP000626026"/>
    </source>
</evidence>
<dbReference type="Proteomes" id="UP000626026">
    <property type="component" value="Unassembled WGS sequence"/>
</dbReference>
<protein>
    <submittedName>
        <fullName evidence="2">Uncharacterized protein</fullName>
    </submittedName>
</protein>
<feature type="region of interest" description="Disordered" evidence="1">
    <location>
        <begin position="96"/>
        <end position="124"/>
    </location>
</feature>
<name>A0ABR7RFQ2_9PROT</name>
<keyword evidence="3" id="KW-1185">Reference proteome</keyword>
<dbReference type="EMBL" id="JACTVA010000001">
    <property type="protein sequence ID" value="MBC9205367.1"/>
    <property type="molecule type" value="Genomic_DNA"/>
</dbReference>
<comment type="caution">
    <text evidence="2">The sequence shown here is derived from an EMBL/GenBank/DDBJ whole genome shotgun (WGS) entry which is preliminary data.</text>
</comment>